<proteinExistence type="inferred from homology"/>
<dbReference type="NCBIfam" id="NF006509">
    <property type="entry name" value="PRK08945.1"/>
    <property type="match status" value="1"/>
</dbReference>
<dbReference type="InterPro" id="IPR020904">
    <property type="entry name" value="Sc_DH/Rdtase_CS"/>
</dbReference>
<comment type="similarity">
    <text evidence="1">Belongs to the short-chain dehydrogenases/reductases (SDR) family.</text>
</comment>
<dbReference type="InterPro" id="IPR036291">
    <property type="entry name" value="NAD(P)-bd_dom_sf"/>
</dbReference>
<sequence length="252" mass="27057">MTTAQNYQATDNCLQGKTILVTGAGDGIGRQAALSYAQYGATVILLGRTVAKLESVYDEIVALEYSEPAIVPLDLKGASAQNYHDMAATIENQFGALDGALLNAAMLGVLSPFAQIEESLFDEMMQVNVKSQFLLAQALLPLMSKSEHSSLIFTSSSVGRTARAYWGAYSISKFAVEGISQLISDEYEQSTLRCNCINPGATRTKMRAGAYPAEDPQSLRTALDIMPSYLYLMADDSIGVNGQSLDAQPPKS</sequence>
<dbReference type="Proteomes" id="UP000286482">
    <property type="component" value="Unassembled WGS sequence"/>
</dbReference>
<name>A0A420EHU7_9ALTE</name>
<evidence type="ECO:0000256" key="2">
    <source>
        <dbReference type="ARBA" id="ARBA00023002"/>
    </source>
</evidence>
<dbReference type="OrthoDB" id="9790785at2"/>
<reference evidence="3 4" key="1">
    <citation type="submission" date="2018-09" db="EMBL/GenBank/DDBJ databases">
        <authorList>
            <person name="Wang Z."/>
        </authorList>
    </citation>
    <scope>NUCLEOTIDE SEQUENCE [LARGE SCALE GENOMIC DNA]</scope>
    <source>
        <strain evidence="3 4">ALS 81</strain>
    </source>
</reference>
<gene>
    <name evidence="3" type="ORF">DBZ36_07420</name>
</gene>
<protein>
    <submittedName>
        <fullName evidence="3">YciK family oxidoreductase</fullName>
    </submittedName>
</protein>
<dbReference type="Gene3D" id="3.40.50.720">
    <property type="entry name" value="NAD(P)-binding Rossmann-like Domain"/>
    <property type="match status" value="1"/>
</dbReference>
<evidence type="ECO:0000313" key="3">
    <source>
        <dbReference type="EMBL" id="RKF20263.1"/>
    </source>
</evidence>
<dbReference type="EMBL" id="RAQO01000004">
    <property type="protein sequence ID" value="RKF20263.1"/>
    <property type="molecule type" value="Genomic_DNA"/>
</dbReference>
<comment type="caution">
    <text evidence="3">The sequence shown here is derived from an EMBL/GenBank/DDBJ whole genome shotgun (WGS) entry which is preliminary data.</text>
</comment>
<dbReference type="PRINTS" id="PR00081">
    <property type="entry name" value="GDHRDH"/>
</dbReference>
<organism evidence="3 4">
    <name type="scientific">Alginatibacterium sediminis</name>
    <dbReference type="NCBI Taxonomy" id="2164068"/>
    <lineage>
        <taxon>Bacteria</taxon>
        <taxon>Pseudomonadati</taxon>
        <taxon>Pseudomonadota</taxon>
        <taxon>Gammaproteobacteria</taxon>
        <taxon>Alteromonadales</taxon>
        <taxon>Alteromonadaceae</taxon>
        <taxon>Alginatibacterium</taxon>
    </lineage>
</organism>
<dbReference type="PANTHER" id="PTHR42901">
    <property type="entry name" value="ALCOHOL DEHYDROGENASE"/>
    <property type="match status" value="1"/>
</dbReference>
<dbReference type="Pfam" id="PF00106">
    <property type="entry name" value="adh_short"/>
    <property type="match status" value="1"/>
</dbReference>
<dbReference type="AlphaFoldDB" id="A0A420EHU7"/>
<keyword evidence="4" id="KW-1185">Reference proteome</keyword>
<evidence type="ECO:0000313" key="4">
    <source>
        <dbReference type="Proteomes" id="UP000286482"/>
    </source>
</evidence>
<accession>A0A420EHU7</accession>
<dbReference type="InterPro" id="IPR002347">
    <property type="entry name" value="SDR_fam"/>
</dbReference>
<dbReference type="RefSeq" id="WP_120354268.1">
    <property type="nucleotide sequence ID" value="NZ_RAQO01000004.1"/>
</dbReference>
<dbReference type="PANTHER" id="PTHR42901:SF1">
    <property type="entry name" value="ALCOHOL DEHYDROGENASE"/>
    <property type="match status" value="1"/>
</dbReference>
<evidence type="ECO:0000256" key="1">
    <source>
        <dbReference type="ARBA" id="ARBA00006484"/>
    </source>
</evidence>
<dbReference type="PROSITE" id="PS00061">
    <property type="entry name" value="ADH_SHORT"/>
    <property type="match status" value="1"/>
</dbReference>
<dbReference type="SUPFAM" id="SSF51735">
    <property type="entry name" value="NAD(P)-binding Rossmann-fold domains"/>
    <property type="match status" value="1"/>
</dbReference>
<keyword evidence="2" id="KW-0560">Oxidoreductase</keyword>
<dbReference type="GO" id="GO:0016491">
    <property type="term" value="F:oxidoreductase activity"/>
    <property type="evidence" value="ECO:0007669"/>
    <property type="project" value="UniProtKB-KW"/>
</dbReference>